<dbReference type="AlphaFoldDB" id="A0A085MXU5"/>
<reference evidence="2" key="1">
    <citation type="journal article" date="2014" name="Nat. Genet.">
        <title>Genome and transcriptome of the porcine whipworm Trichuris suis.</title>
        <authorList>
            <person name="Jex A.R."/>
            <person name="Nejsum P."/>
            <person name="Schwarz E.M."/>
            <person name="Hu L."/>
            <person name="Young N.D."/>
            <person name="Hall R.S."/>
            <person name="Korhonen P.K."/>
            <person name="Liao S."/>
            <person name="Thamsborg S."/>
            <person name="Xia J."/>
            <person name="Xu P."/>
            <person name="Wang S."/>
            <person name="Scheerlinck J.P."/>
            <person name="Hofmann A."/>
            <person name="Sternberg P.W."/>
            <person name="Wang J."/>
            <person name="Gasser R.B."/>
        </authorList>
    </citation>
    <scope>NUCLEOTIDE SEQUENCE [LARGE SCALE GENOMIC DNA]</scope>
    <source>
        <strain evidence="2">DCEP-RM93F</strain>
    </source>
</reference>
<name>A0A085MXU5_9BILA</name>
<evidence type="ECO:0000313" key="2">
    <source>
        <dbReference type="EMBL" id="KFD62041.1"/>
    </source>
</evidence>
<organism evidence="2">
    <name type="scientific">Trichuris suis</name>
    <name type="common">pig whipworm</name>
    <dbReference type="NCBI Taxonomy" id="68888"/>
    <lineage>
        <taxon>Eukaryota</taxon>
        <taxon>Metazoa</taxon>
        <taxon>Ecdysozoa</taxon>
        <taxon>Nematoda</taxon>
        <taxon>Enoplea</taxon>
        <taxon>Dorylaimia</taxon>
        <taxon>Trichinellida</taxon>
        <taxon>Trichuridae</taxon>
        <taxon>Trichuris</taxon>
    </lineage>
</organism>
<protein>
    <submittedName>
        <fullName evidence="2">Uncharacterized protein</fullName>
    </submittedName>
</protein>
<dbReference type="Proteomes" id="UP000030758">
    <property type="component" value="Unassembled WGS sequence"/>
</dbReference>
<proteinExistence type="predicted"/>
<dbReference type="EMBL" id="KL367603">
    <property type="protein sequence ID" value="KFD62041.1"/>
    <property type="molecule type" value="Genomic_DNA"/>
</dbReference>
<sequence length="129" mass="14858">MEELMGSLHATSMCNECERPDVDTRLACDSEDQGFQIMNDEEISEFISKQPADTEEEDKQGDEKESEQTAFPSHCEAFGYLEGALKWYERQDECDPRRLLCLKNIRDLAAAKRRTALKQTLMTGFLQRI</sequence>
<feature type="region of interest" description="Disordered" evidence="1">
    <location>
        <begin position="39"/>
        <end position="70"/>
    </location>
</feature>
<accession>A0A085MXU5</accession>
<evidence type="ECO:0000256" key="1">
    <source>
        <dbReference type="SAM" id="MobiDB-lite"/>
    </source>
</evidence>
<gene>
    <name evidence="2" type="ORF">M514_25760</name>
</gene>